<evidence type="ECO:0000313" key="2">
    <source>
        <dbReference type="EMBL" id="PIL27861.1"/>
    </source>
</evidence>
<sequence length="256" mass="27935">MQDVPPRDYGARPATGNEPLPPLPKQSRRHKPLGPPPGSPAAMLDPPPACFQRGPAPNLSYPPFEPIDVYALKKDLTGGFGSEMPLNPALGYPHPFATHDVALEDWALFTKNVQQAGSLTTGEKVRAHVVGPAIGLAFFPAFLIARAIKKRKIAKKEEPVRELIYHWNVRYFHPRSMHVSLLGPEGLGQSRKAQKQDKRAARKAQRRGETHYGHADYGYAGPSDAGAGSSFPSDGGNGGKWCLRIRYQPQGYQSGS</sequence>
<comment type="caution">
    <text evidence="2">The sequence shown here is derived from an EMBL/GenBank/DDBJ whole genome shotgun (WGS) entry which is preliminary data.</text>
</comment>
<dbReference type="AlphaFoldDB" id="A0A2G8S281"/>
<feature type="compositionally biased region" description="Pro residues" evidence="1">
    <location>
        <begin position="33"/>
        <end position="49"/>
    </location>
</feature>
<dbReference type="Proteomes" id="UP000230002">
    <property type="component" value="Unassembled WGS sequence"/>
</dbReference>
<accession>A0A2G8S281</accession>
<proteinExistence type="predicted"/>
<protein>
    <submittedName>
        <fullName evidence="2">Uncharacterized protein</fullName>
    </submittedName>
</protein>
<dbReference type="OrthoDB" id="5314275at2759"/>
<feature type="region of interest" description="Disordered" evidence="1">
    <location>
        <begin position="1"/>
        <end position="57"/>
    </location>
</feature>
<reference evidence="2 3" key="1">
    <citation type="journal article" date="2015" name="Sci. Rep.">
        <title>Chromosome-level genome map provides insights into diverse defense mechanisms in the medicinal fungus Ganoderma sinense.</title>
        <authorList>
            <person name="Zhu Y."/>
            <person name="Xu J."/>
            <person name="Sun C."/>
            <person name="Zhou S."/>
            <person name="Xu H."/>
            <person name="Nelson D.R."/>
            <person name="Qian J."/>
            <person name="Song J."/>
            <person name="Luo H."/>
            <person name="Xiang L."/>
            <person name="Li Y."/>
            <person name="Xu Z."/>
            <person name="Ji A."/>
            <person name="Wang L."/>
            <person name="Lu S."/>
            <person name="Hayward A."/>
            <person name="Sun W."/>
            <person name="Li X."/>
            <person name="Schwartz D.C."/>
            <person name="Wang Y."/>
            <person name="Chen S."/>
        </authorList>
    </citation>
    <scope>NUCLEOTIDE SEQUENCE [LARGE SCALE GENOMIC DNA]</scope>
    <source>
        <strain evidence="2 3">ZZ0214-1</strain>
    </source>
</reference>
<feature type="compositionally biased region" description="Basic and acidic residues" evidence="1">
    <location>
        <begin position="1"/>
        <end position="10"/>
    </location>
</feature>
<evidence type="ECO:0000256" key="1">
    <source>
        <dbReference type="SAM" id="MobiDB-lite"/>
    </source>
</evidence>
<keyword evidence="3" id="KW-1185">Reference proteome</keyword>
<feature type="region of interest" description="Disordered" evidence="1">
    <location>
        <begin position="183"/>
        <end position="235"/>
    </location>
</feature>
<dbReference type="EMBL" id="AYKW01000034">
    <property type="protein sequence ID" value="PIL27861.1"/>
    <property type="molecule type" value="Genomic_DNA"/>
</dbReference>
<dbReference type="Pfam" id="PF15496">
    <property type="entry name" value="DUF4646"/>
    <property type="match status" value="1"/>
</dbReference>
<gene>
    <name evidence="2" type="ORF">GSI_11015</name>
</gene>
<name>A0A2G8S281_9APHY</name>
<dbReference type="InterPro" id="IPR028018">
    <property type="entry name" value="DUF4646"/>
</dbReference>
<evidence type="ECO:0000313" key="3">
    <source>
        <dbReference type="Proteomes" id="UP000230002"/>
    </source>
</evidence>
<dbReference type="STRING" id="1077348.A0A2G8S281"/>
<organism evidence="2 3">
    <name type="scientific">Ganoderma sinense ZZ0214-1</name>
    <dbReference type="NCBI Taxonomy" id="1077348"/>
    <lineage>
        <taxon>Eukaryota</taxon>
        <taxon>Fungi</taxon>
        <taxon>Dikarya</taxon>
        <taxon>Basidiomycota</taxon>
        <taxon>Agaricomycotina</taxon>
        <taxon>Agaricomycetes</taxon>
        <taxon>Polyporales</taxon>
        <taxon>Polyporaceae</taxon>
        <taxon>Ganoderma</taxon>
    </lineage>
</organism>